<reference evidence="4" key="1">
    <citation type="submission" date="2016-03" db="EMBL/GenBank/DDBJ databases">
        <title>Draft genome sequence of Paenibacillus glacialis DSM 22343.</title>
        <authorList>
            <person name="Shin S.-K."/>
            <person name="Yi H."/>
        </authorList>
    </citation>
    <scope>NUCLEOTIDE SEQUENCE [LARGE SCALE GENOMIC DNA]</scope>
    <source>
        <strain evidence="4">CCUG 60099</strain>
    </source>
</reference>
<keyword evidence="2" id="KW-1133">Transmembrane helix</keyword>
<dbReference type="RefSeq" id="WP_065449959.1">
    <property type="nucleotide sequence ID" value="NZ_LVEN01000027.1"/>
</dbReference>
<evidence type="ECO:0000313" key="4">
    <source>
        <dbReference type="Proteomes" id="UP000093343"/>
    </source>
</evidence>
<keyword evidence="2" id="KW-0472">Membrane</keyword>
<evidence type="ECO:0000256" key="1">
    <source>
        <dbReference type="SAM" id="Coils"/>
    </source>
</evidence>
<comment type="caution">
    <text evidence="3">The sequence shown here is derived from an EMBL/GenBank/DDBJ whole genome shotgun (WGS) entry which is preliminary data.</text>
</comment>
<keyword evidence="1" id="KW-0175">Coiled coil</keyword>
<keyword evidence="2" id="KW-0812">Transmembrane</keyword>
<proteinExistence type="predicted"/>
<protein>
    <submittedName>
        <fullName evidence="3">Uncharacterized protein</fullName>
    </submittedName>
</protein>
<gene>
    <name evidence="3" type="ORF">FLP_13235</name>
</gene>
<evidence type="ECO:0000256" key="2">
    <source>
        <dbReference type="SAM" id="Phobius"/>
    </source>
</evidence>
<feature type="coiled-coil region" evidence="1">
    <location>
        <begin position="113"/>
        <end position="168"/>
    </location>
</feature>
<name>A0ABX2XI50_9FLAO</name>
<keyword evidence="4" id="KW-1185">Reference proteome</keyword>
<dbReference type="Proteomes" id="UP000093343">
    <property type="component" value="Unassembled WGS sequence"/>
</dbReference>
<accession>A0ABX2XI50</accession>
<organism evidence="3 4">
    <name type="scientific">Flavobacterium piscis</name>
    <dbReference type="NCBI Taxonomy" id="1114874"/>
    <lineage>
        <taxon>Bacteria</taxon>
        <taxon>Pseudomonadati</taxon>
        <taxon>Bacteroidota</taxon>
        <taxon>Flavobacteriia</taxon>
        <taxon>Flavobacteriales</taxon>
        <taxon>Flavobacteriaceae</taxon>
        <taxon>Flavobacterium</taxon>
    </lineage>
</organism>
<feature type="transmembrane region" description="Helical" evidence="2">
    <location>
        <begin position="69"/>
        <end position="90"/>
    </location>
</feature>
<dbReference type="EMBL" id="LVEN01000027">
    <property type="protein sequence ID" value="OCB73639.1"/>
    <property type="molecule type" value="Genomic_DNA"/>
</dbReference>
<sequence>MIKDFLISFSENIKEKSKNPFLGTYLLVWLIRNWDLVYSLFNFDPNSKRGERIKFVNDYYNKINFVENLLINILWSFGLLILTYILVNISRVIVNLSEKRLTPWIYKKTDSKSIVLKEEYDRIRSENDELQIRLDKERESKSKLETRIKNLENEILDISKIKSNITTETDNDQSSNNADKTDSFISRIRSKSTIEEFLRLCLNIQRGEPIQNNDKSLDYFLQIGLIKFKTNYTSAAKYYTLTADGEKVVEKLRLEM</sequence>
<evidence type="ECO:0000313" key="3">
    <source>
        <dbReference type="EMBL" id="OCB73639.1"/>
    </source>
</evidence>